<dbReference type="InterPro" id="IPR050072">
    <property type="entry name" value="Peptidase_M20A"/>
</dbReference>
<organism evidence="9 10">
    <name type="scientific">Phreatobacter stygius</name>
    <dbReference type="NCBI Taxonomy" id="1940610"/>
    <lineage>
        <taxon>Bacteria</taxon>
        <taxon>Pseudomonadati</taxon>
        <taxon>Pseudomonadota</taxon>
        <taxon>Alphaproteobacteria</taxon>
        <taxon>Hyphomicrobiales</taxon>
        <taxon>Phreatobacteraceae</taxon>
        <taxon>Phreatobacter</taxon>
    </lineage>
</organism>
<evidence type="ECO:0000256" key="1">
    <source>
        <dbReference type="ARBA" id="ARBA00001941"/>
    </source>
</evidence>
<keyword evidence="4" id="KW-0479">Metal-binding</keyword>
<proteinExistence type="inferred from homology"/>
<dbReference type="PANTHER" id="PTHR43808">
    <property type="entry name" value="ACETYLORNITHINE DEACETYLASE"/>
    <property type="match status" value="1"/>
</dbReference>
<dbReference type="KEGG" id="pstg:E8M01_27955"/>
<dbReference type="PANTHER" id="PTHR43808:SF25">
    <property type="entry name" value="PEPTIDASE M20 DIMERISATION DOMAIN-CONTAINING PROTEIN"/>
    <property type="match status" value="1"/>
</dbReference>
<evidence type="ECO:0000256" key="5">
    <source>
        <dbReference type="ARBA" id="ARBA00022801"/>
    </source>
</evidence>
<dbReference type="Gene3D" id="3.30.70.360">
    <property type="match status" value="1"/>
</dbReference>
<evidence type="ECO:0000313" key="9">
    <source>
        <dbReference type="EMBL" id="QCI67719.1"/>
    </source>
</evidence>
<reference evidence="9 10" key="1">
    <citation type="submission" date="2019-04" db="EMBL/GenBank/DDBJ databases">
        <title>Phreatobacter aquaticus sp. nov.</title>
        <authorList>
            <person name="Choi A."/>
        </authorList>
    </citation>
    <scope>NUCLEOTIDE SEQUENCE [LARGE SCALE GENOMIC DNA]</scope>
    <source>
        <strain evidence="9 10">KCTC 52518</strain>
    </source>
</reference>
<dbReference type="Gene3D" id="3.40.630.10">
    <property type="entry name" value="Zn peptidases"/>
    <property type="match status" value="1"/>
</dbReference>
<dbReference type="OrthoDB" id="9809784at2"/>
<dbReference type="CDD" id="cd03895">
    <property type="entry name" value="M20_ArgE_DapE-like"/>
    <property type="match status" value="1"/>
</dbReference>
<dbReference type="InterPro" id="IPR010182">
    <property type="entry name" value="ArgE/DapE"/>
</dbReference>
<evidence type="ECO:0000256" key="3">
    <source>
        <dbReference type="ARBA" id="ARBA00006247"/>
    </source>
</evidence>
<evidence type="ECO:0000256" key="4">
    <source>
        <dbReference type="ARBA" id="ARBA00022723"/>
    </source>
</evidence>
<dbReference type="GO" id="GO:0016787">
    <property type="term" value="F:hydrolase activity"/>
    <property type="evidence" value="ECO:0007669"/>
    <property type="project" value="UniProtKB-KW"/>
</dbReference>
<dbReference type="NCBIfam" id="TIGR01910">
    <property type="entry name" value="DapE-ArgE"/>
    <property type="match status" value="1"/>
</dbReference>
<evidence type="ECO:0000256" key="2">
    <source>
        <dbReference type="ARBA" id="ARBA00001947"/>
    </source>
</evidence>
<sequence length="427" mass="47089">MPLDAALADKILKAVDENFADQIEFTKALVRYPSRRGEENAVQDFVFREMKTRGWAMDRFHMDEEAIKRHPGGSPFSAEHSKAPIVVGIHRPKQETGRSLIMQGHIDIVPEGPTAMWTSPPYEPRIDGDWFYGRGSGDMKAGHASMFAVFDALKRIGLQPAATVTVQSVVEEESTGNGALQCHLQGYKGEAVIIPEPSGEKVTRTNVGVVWFQIEVAGFPVHVREAGNGQNAIEAAFGIIKKLRELEAFWNTRVGDNPLFKDTPHPINLNIGKIKGGDWASSVPAWCTFDCRIAIFPGEKPEQMMRAIEDAVAKATREDRFLANNPPRITWNGFTTEGYVLEPGSEAEAVLGRAHQTSTGTPLTAQVLPAYLDGRVYALFDKIPTLNYGPYCELAHGFDERFSIASLKRSTGTMALFVAEWCGLEAI</sequence>
<dbReference type="InterPro" id="IPR033687">
    <property type="entry name" value="YodQ-like"/>
</dbReference>
<keyword evidence="7" id="KW-0170">Cobalt</keyword>
<name>A0A4D7B1W1_9HYPH</name>
<gene>
    <name evidence="9" type="ORF">E8M01_27955</name>
</gene>
<dbReference type="InterPro" id="IPR036264">
    <property type="entry name" value="Bact_exopeptidase_dim_dom"/>
</dbReference>
<evidence type="ECO:0000256" key="6">
    <source>
        <dbReference type="ARBA" id="ARBA00022833"/>
    </source>
</evidence>
<comment type="similarity">
    <text evidence="3">Belongs to the peptidase M20A family.</text>
</comment>
<comment type="cofactor">
    <cofactor evidence="2">
        <name>Zn(2+)</name>
        <dbReference type="ChEBI" id="CHEBI:29105"/>
    </cofactor>
</comment>
<dbReference type="InterPro" id="IPR011650">
    <property type="entry name" value="Peptidase_M20_dimer"/>
</dbReference>
<dbReference type="EMBL" id="CP039690">
    <property type="protein sequence ID" value="QCI67719.1"/>
    <property type="molecule type" value="Genomic_DNA"/>
</dbReference>
<dbReference type="SUPFAM" id="SSF55031">
    <property type="entry name" value="Bacterial exopeptidase dimerisation domain"/>
    <property type="match status" value="1"/>
</dbReference>
<dbReference type="InterPro" id="IPR002933">
    <property type="entry name" value="Peptidase_M20"/>
</dbReference>
<dbReference type="AlphaFoldDB" id="A0A4D7B1W1"/>
<keyword evidence="6" id="KW-0862">Zinc</keyword>
<dbReference type="Pfam" id="PF07687">
    <property type="entry name" value="M20_dimer"/>
    <property type="match status" value="1"/>
</dbReference>
<protein>
    <submittedName>
        <fullName evidence="9">ArgE/DapE family deacylase</fullName>
    </submittedName>
</protein>
<evidence type="ECO:0000259" key="8">
    <source>
        <dbReference type="Pfam" id="PF07687"/>
    </source>
</evidence>
<dbReference type="NCBIfam" id="NF005306">
    <property type="entry name" value="PRK06837.1"/>
    <property type="match status" value="1"/>
</dbReference>
<keyword evidence="5" id="KW-0378">Hydrolase</keyword>
<evidence type="ECO:0000256" key="7">
    <source>
        <dbReference type="ARBA" id="ARBA00023285"/>
    </source>
</evidence>
<dbReference type="GO" id="GO:0046872">
    <property type="term" value="F:metal ion binding"/>
    <property type="evidence" value="ECO:0007669"/>
    <property type="project" value="UniProtKB-KW"/>
</dbReference>
<feature type="domain" description="Peptidase M20 dimerisation" evidence="8">
    <location>
        <begin position="206"/>
        <end position="319"/>
    </location>
</feature>
<dbReference type="SUPFAM" id="SSF53187">
    <property type="entry name" value="Zn-dependent exopeptidases"/>
    <property type="match status" value="1"/>
</dbReference>
<keyword evidence="10" id="KW-1185">Reference proteome</keyword>
<dbReference type="Pfam" id="PF01546">
    <property type="entry name" value="Peptidase_M20"/>
    <property type="match status" value="1"/>
</dbReference>
<comment type="cofactor">
    <cofactor evidence="1">
        <name>Co(2+)</name>
        <dbReference type="ChEBI" id="CHEBI:48828"/>
    </cofactor>
</comment>
<accession>A0A4D7B1W1</accession>
<dbReference type="Proteomes" id="UP000298781">
    <property type="component" value="Chromosome"/>
</dbReference>
<evidence type="ECO:0000313" key="10">
    <source>
        <dbReference type="Proteomes" id="UP000298781"/>
    </source>
</evidence>
<dbReference type="RefSeq" id="WP_136963147.1">
    <property type="nucleotide sequence ID" value="NZ_CP039690.1"/>
</dbReference>